<dbReference type="AlphaFoldDB" id="A0A6G0XU60"/>
<name>A0A6G0XU60_9STRA</name>
<dbReference type="SUPFAM" id="SSF81901">
    <property type="entry name" value="HCP-like"/>
    <property type="match status" value="1"/>
</dbReference>
<organism evidence="2 3">
    <name type="scientific">Aphanomyces euteiches</name>
    <dbReference type="NCBI Taxonomy" id="100861"/>
    <lineage>
        <taxon>Eukaryota</taxon>
        <taxon>Sar</taxon>
        <taxon>Stramenopiles</taxon>
        <taxon>Oomycota</taxon>
        <taxon>Saprolegniomycetes</taxon>
        <taxon>Saprolegniales</taxon>
        <taxon>Verrucalvaceae</taxon>
        <taxon>Aphanomyces</taxon>
    </lineage>
</organism>
<dbReference type="Proteomes" id="UP000481153">
    <property type="component" value="Unassembled WGS sequence"/>
</dbReference>
<dbReference type="InterPro" id="IPR050767">
    <property type="entry name" value="Sel1_AlgK"/>
</dbReference>
<evidence type="ECO:0000313" key="2">
    <source>
        <dbReference type="EMBL" id="KAF0744166.1"/>
    </source>
</evidence>
<dbReference type="GO" id="GO:0005789">
    <property type="term" value="C:endoplasmic reticulum membrane"/>
    <property type="evidence" value="ECO:0007669"/>
    <property type="project" value="TreeGrafter"/>
</dbReference>
<dbReference type="InterPro" id="IPR006597">
    <property type="entry name" value="Sel1-like"/>
</dbReference>
<dbReference type="SMART" id="SM00671">
    <property type="entry name" value="SEL1"/>
    <property type="match status" value="3"/>
</dbReference>
<dbReference type="PANTHER" id="PTHR11102">
    <property type="entry name" value="SEL-1-LIKE PROTEIN"/>
    <property type="match status" value="1"/>
</dbReference>
<comment type="caution">
    <text evidence="2">The sequence shown here is derived from an EMBL/GenBank/DDBJ whole genome shotgun (WGS) entry which is preliminary data.</text>
</comment>
<dbReference type="VEuPathDB" id="FungiDB:AeMF1_021427"/>
<keyword evidence="3" id="KW-1185">Reference proteome</keyword>
<dbReference type="PANTHER" id="PTHR11102:SF147">
    <property type="entry name" value="SEL1L ADAPTOR SUBUNIT OF ERAD E3 UBIQUITIN LIGASE"/>
    <property type="match status" value="1"/>
</dbReference>
<dbReference type="EMBL" id="VJMJ01000010">
    <property type="protein sequence ID" value="KAF0744166.1"/>
    <property type="molecule type" value="Genomic_DNA"/>
</dbReference>
<dbReference type="Pfam" id="PF08238">
    <property type="entry name" value="Sel1"/>
    <property type="match status" value="3"/>
</dbReference>
<sequence>MHRILRKHSLAAAAAASLSAASSLSFGHSTASTEALPTLSDELKYLRSIEKEMRERWIKDEENWRKLPSRVWPVYHPPTSELPTLEENVKSLCRSNTSEPTKECLTNRFDLATLLVFNTIDPEAGFKMYESLAAEGYVDGIVATGVCLVEGFGVNQDYARGVSYLQKASGLGHPQADFELAVLYFTGAAAPALPGSEPLAFEYFERAMDKGNFSYATYMVADLLLDSNDPSQYGHGLRLMYEAAEKGHRYARQEVLSFVSGRHKLVQASTASVEDN</sequence>
<reference evidence="2 3" key="1">
    <citation type="submission" date="2019-07" db="EMBL/GenBank/DDBJ databases">
        <title>Genomics analysis of Aphanomyces spp. identifies a new class of oomycete effector associated with host adaptation.</title>
        <authorList>
            <person name="Gaulin E."/>
        </authorList>
    </citation>
    <scope>NUCLEOTIDE SEQUENCE [LARGE SCALE GENOMIC DNA]</scope>
    <source>
        <strain evidence="2 3">ATCC 201684</strain>
    </source>
</reference>
<proteinExistence type="inferred from homology"/>
<dbReference type="GO" id="GO:0036503">
    <property type="term" value="P:ERAD pathway"/>
    <property type="evidence" value="ECO:0007669"/>
    <property type="project" value="TreeGrafter"/>
</dbReference>
<gene>
    <name evidence="2" type="ORF">Ae201684_001307</name>
</gene>
<comment type="similarity">
    <text evidence="1">Belongs to the sel-1 family.</text>
</comment>
<dbReference type="InterPro" id="IPR011990">
    <property type="entry name" value="TPR-like_helical_dom_sf"/>
</dbReference>
<evidence type="ECO:0000313" key="3">
    <source>
        <dbReference type="Proteomes" id="UP000481153"/>
    </source>
</evidence>
<protein>
    <submittedName>
        <fullName evidence="2">Uncharacterized protein</fullName>
    </submittedName>
</protein>
<evidence type="ECO:0000256" key="1">
    <source>
        <dbReference type="ARBA" id="ARBA00038101"/>
    </source>
</evidence>
<dbReference type="Gene3D" id="1.25.40.10">
    <property type="entry name" value="Tetratricopeptide repeat domain"/>
    <property type="match status" value="1"/>
</dbReference>
<accession>A0A6G0XU60</accession>